<gene>
    <name evidence="2" type="ORF">PMACD_LOCUS13307</name>
</gene>
<sequence>MEFRSRLFLRVNFSRTTVYDSETTEREENLTDSNQDNSECTTPTASQDNIALELDGEPYRTYSSWCLGWNTYSL</sequence>
<proteinExistence type="predicted"/>
<dbReference type="EMBL" id="CAJOBZ010000061">
    <property type="protein sequence ID" value="CAF4924192.1"/>
    <property type="molecule type" value="Genomic_DNA"/>
</dbReference>
<evidence type="ECO:0000313" key="2">
    <source>
        <dbReference type="EMBL" id="CAF4924192.1"/>
    </source>
</evidence>
<keyword evidence="3" id="KW-1185">Reference proteome</keyword>
<comment type="caution">
    <text evidence="2">The sequence shown here is derived from an EMBL/GenBank/DDBJ whole genome shotgun (WGS) entry which is preliminary data.</text>
</comment>
<accession>A0A821WFA7</accession>
<evidence type="ECO:0000313" key="3">
    <source>
        <dbReference type="Proteomes" id="UP000663880"/>
    </source>
</evidence>
<dbReference type="Proteomes" id="UP000663880">
    <property type="component" value="Unassembled WGS sequence"/>
</dbReference>
<feature type="region of interest" description="Disordered" evidence="1">
    <location>
        <begin position="20"/>
        <end position="47"/>
    </location>
</feature>
<organism evidence="2 3">
    <name type="scientific">Pieris macdunnoughi</name>
    <dbReference type="NCBI Taxonomy" id="345717"/>
    <lineage>
        <taxon>Eukaryota</taxon>
        <taxon>Metazoa</taxon>
        <taxon>Ecdysozoa</taxon>
        <taxon>Arthropoda</taxon>
        <taxon>Hexapoda</taxon>
        <taxon>Insecta</taxon>
        <taxon>Pterygota</taxon>
        <taxon>Neoptera</taxon>
        <taxon>Endopterygota</taxon>
        <taxon>Lepidoptera</taxon>
        <taxon>Glossata</taxon>
        <taxon>Ditrysia</taxon>
        <taxon>Papilionoidea</taxon>
        <taxon>Pieridae</taxon>
        <taxon>Pierinae</taxon>
        <taxon>Pieris</taxon>
    </lineage>
</organism>
<reference evidence="2" key="1">
    <citation type="submission" date="2021-02" db="EMBL/GenBank/DDBJ databases">
        <authorList>
            <person name="Steward A R."/>
        </authorList>
    </citation>
    <scope>NUCLEOTIDE SEQUENCE</scope>
</reference>
<dbReference type="AlphaFoldDB" id="A0A821WFA7"/>
<feature type="compositionally biased region" description="Polar residues" evidence="1">
    <location>
        <begin position="31"/>
        <end position="47"/>
    </location>
</feature>
<dbReference type="OrthoDB" id="4062651at2759"/>
<name>A0A821WFA7_9NEOP</name>
<evidence type="ECO:0000256" key="1">
    <source>
        <dbReference type="SAM" id="MobiDB-lite"/>
    </source>
</evidence>
<protein>
    <submittedName>
        <fullName evidence="2">Uncharacterized protein</fullName>
    </submittedName>
</protein>